<dbReference type="RefSeq" id="WP_243132995.1">
    <property type="nucleotide sequence ID" value="NZ_QGQD01000023.1"/>
</dbReference>
<keyword evidence="2" id="KW-1185">Reference proteome</keyword>
<dbReference type="AlphaFoldDB" id="A0A4U8QAF4"/>
<name>A0A4U8QAF4_9FIRM</name>
<protein>
    <submittedName>
        <fullName evidence="1">Bacillithiol biosynthesis deacetylase BshB1</fullName>
    </submittedName>
</protein>
<comment type="caution">
    <text evidence="1">The sequence shown here is derived from an EMBL/GenBank/DDBJ whole genome shotgun (WGS) entry which is preliminary data.</text>
</comment>
<reference evidence="1 2" key="1">
    <citation type="journal article" date="2019" name="Anaerobe">
        <title>Detection of Robinsoniella peoriensis in multiple bone samples of a trauma patient.</title>
        <authorList>
            <person name="Schrottner P."/>
            <person name="Hartwich K."/>
            <person name="Bunk B."/>
            <person name="Schober I."/>
            <person name="Helbig S."/>
            <person name="Rudolph W.W."/>
            <person name="Gunzer F."/>
        </authorList>
    </citation>
    <scope>NUCLEOTIDE SEQUENCE [LARGE SCALE GENOMIC DNA]</scope>
    <source>
        <strain evidence="1 2">DSM 106044</strain>
    </source>
</reference>
<dbReference type="STRING" id="180332.GCA_000797495_00476"/>
<dbReference type="InterPro" id="IPR024078">
    <property type="entry name" value="LmbE-like_dom_sf"/>
</dbReference>
<evidence type="ECO:0000313" key="1">
    <source>
        <dbReference type="EMBL" id="TLD02015.1"/>
    </source>
</evidence>
<dbReference type="Gene3D" id="3.40.50.10320">
    <property type="entry name" value="LmbE-like"/>
    <property type="match status" value="1"/>
</dbReference>
<accession>A0A4U8QAF4</accession>
<gene>
    <name evidence="1" type="ORF">DSM106044_01052</name>
</gene>
<evidence type="ECO:0000313" key="2">
    <source>
        <dbReference type="Proteomes" id="UP000306509"/>
    </source>
</evidence>
<dbReference type="Proteomes" id="UP000306509">
    <property type="component" value="Unassembled WGS sequence"/>
</dbReference>
<proteinExistence type="predicted"/>
<dbReference type="EMBL" id="QGQD01000023">
    <property type="protein sequence ID" value="TLD02015.1"/>
    <property type="molecule type" value="Genomic_DNA"/>
</dbReference>
<organism evidence="1 2">
    <name type="scientific">Robinsoniella peoriensis</name>
    <dbReference type="NCBI Taxonomy" id="180332"/>
    <lineage>
        <taxon>Bacteria</taxon>
        <taxon>Bacillati</taxon>
        <taxon>Bacillota</taxon>
        <taxon>Clostridia</taxon>
        <taxon>Lachnospirales</taxon>
        <taxon>Lachnospiraceae</taxon>
        <taxon>Robinsoniella</taxon>
    </lineage>
</organism>
<sequence length="245" mass="27406">MGNRILLLGVYGMEMVECGGVLCKNARNGGVSHASIMFAGEKMREGLEKASEILNTSIEYLGMDSGELSGTLEEKLQIVKVIRSFRPDIIITQDPEHCVSDLDPGRRPAMTVLLEGIALAGRAYALDKLPGLEPCRCNNIYYMTPENPNCLVDIFDVWDEKCQAMDSLESQILFIGELTSEEKKAQYAKFIPGLNELQSPLEQGTQMKRLMDTAYHLYQGSTGHNDVFLSECYRKEGMFVLEELF</sequence>
<dbReference type="SUPFAM" id="SSF102588">
    <property type="entry name" value="LmbE-like"/>
    <property type="match status" value="1"/>
</dbReference>